<evidence type="ECO:0000256" key="5">
    <source>
        <dbReference type="ARBA" id="ARBA00022679"/>
    </source>
</evidence>
<evidence type="ECO:0000256" key="6">
    <source>
        <dbReference type="ARBA" id="ARBA00022723"/>
    </source>
</evidence>
<proteinExistence type="inferred from homology"/>
<keyword evidence="11 15" id="KW-0175">Coiled coil</keyword>
<dbReference type="InterPro" id="IPR046873">
    <property type="entry name" value="HisK-N-like"/>
</dbReference>
<evidence type="ECO:0000259" key="17">
    <source>
        <dbReference type="PROSITE" id="PS50011"/>
    </source>
</evidence>
<keyword evidence="5" id="KW-0808">Transferase</keyword>
<evidence type="ECO:0000256" key="1">
    <source>
        <dbReference type="ARBA" id="ARBA00001946"/>
    </source>
</evidence>
<evidence type="ECO:0000256" key="10">
    <source>
        <dbReference type="ARBA" id="ARBA00022842"/>
    </source>
</evidence>
<evidence type="ECO:0000256" key="9">
    <source>
        <dbReference type="ARBA" id="ARBA00022840"/>
    </source>
</evidence>
<dbReference type="InterPro" id="IPR043969">
    <property type="entry name" value="MAP3K_PH"/>
</dbReference>
<dbReference type="InterPro" id="IPR011009">
    <property type="entry name" value="Kinase-like_dom_sf"/>
</dbReference>
<dbReference type="EC" id="2.7.11.25" evidence="3"/>
<dbReference type="GO" id="GO:0046872">
    <property type="term" value="F:metal ion binding"/>
    <property type="evidence" value="ECO:0007669"/>
    <property type="project" value="UniProtKB-KW"/>
</dbReference>
<evidence type="ECO:0000256" key="8">
    <source>
        <dbReference type="ARBA" id="ARBA00022777"/>
    </source>
</evidence>
<reference evidence="19" key="1">
    <citation type="submission" date="2025-08" db="UniProtKB">
        <authorList>
            <consortium name="RefSeq"/>
        </authorList>
    </citation>
    <scope>IDENTIFICATION</scope>
    <source>
        <tissue evidence="19">Kidney</tissue>
    </source>
</reference>
<evidence type="ECO:0000256" key="2">
    <source>
        <dbReference type="ARBA" id="ARBA00006529"/>
    </source>
</evidence>
<comment type="catalytic activity">
    <reaction evidence="12">
        <text>L-threonyl-[protein] + ATP = O-phospho-L-threonyl-[protein] + ADP + H(+)</text>
        <dbReference type="Rhea" id="RHEA:46608"/>
        <dbReference type="Rhea" id="RHEA-COMP:11060"/>
        <dbReference type="Rhea" id="RHEA-COMP:11605"/>
        <dbReference type="ChEBI" id="CHEBI:15378"/>
        <dbReference type="ChEBI" id="CHEBI:30013"/>
        <dbReference type="ChEBI" id="CHEBI:30616"/>
        <dbReference type="ChEBI" id="CHEBI:61977"/>
        <dbReference type="ChEBI" id="CHEBI:456216"/>
        <dbReference type="EC" id="2.7.11.25"/>
    </reaction>
</comment>
<dbReference type="OrthoDB" id="275301at2759"/>
<dbReference type="Pfam" id="PF20302">
    <property type="entry name" value="HisK-N-like"/>
    <property type="match status" value="1"/>
</dbReference>
<keyword evidence="4" id="KW-0723">Serine/threonine-protein kinase</keyword>
<dbReference type="GO" id="GO:0004709">
    <property type="term" value="F:MAP kinase kinase kinase activity"/>
    <property type="evidence" value="ECO:0007669"/>
    <property type="project" value="UniProtKB-EC"/>
</dbReference>
<feature type="region of interest" description="Disordered" evidence="16">
    <location>
        <begin position="1134"/>
        <end position="1172"/>
    </location>
</feature>
<dbReference type="PROSITE" id="PS50011">
    <property type="entry name" value="PROTEIN_KINASE_DOM"/>
    <property type="match status" value="1"/>
</dbReference>
<dbReference type="Pfam" id="PF00069">
    <property type="entry name" value="Pkinase"/>
    <property type="match status" value="1"/>
</dbReference>
<evidence type="ECO:0000256" key="12">
    <source>
        <dbReference type="ARBA" id="ARBA00047559"/>
    </source>
</evidence>
<dbReference type="InterPro" id="IPR000719">
    <property type="entry name" value="Prot_kinase_dom"/>
</dbReference>
<keyword evidence="6" id="KW-0479">Metal-binding</keyword>
<dbReference type="InterPro" id="IPR008271">
    <property type="entry name" value="Ser/Thr_kinase_AS"/>
</dbReference>
<evidence type="ECO:0000256" key="13">
    <source>
        <dbReference type="ARBA" id="ARBA00048329"/>
    </source>
</evidence>
<dbReference type="GO" id="GO:0005524">
    <property type="term" value="F:ATP binding"/>
    <property type="evidence" value="ECO:0007669"/>
    <property type="project" value="UniProtKB-UniRule"/>
</dbReference>
<sequence>MEGPEANYVESGGGIPSPEALGEAVESPQHPLSPRGEGAAGPGELDGSAQSAEGEGEVAPRRPLRAVYVCSESPQGDAAGSPEVGAQRCLLRACEAEGAHLSIVPFGKLDFGETAVLDTFYNADVAVVDMNDVSRQPSLFYHLGVRESFDMANNVILYHDTNADIALSLKEVVTQKNQASSGNYYFIPYVMTTSADYFCCESDAQRHASEYIQPNSDAALGPLCVPLVDRFISLLKDIHVTSCASYKETLLNDIWRAREKYHGDELAKELARIRLRVDDVEVLTSDIIISLLLSYRDIQDYDAMVKLVETVEMLPTCDLADKHNIKFHYAFALNRRNSTGDREKALKVMLQVLHTCDRPSPDMFCLCGRIYKDIFLDSDCKDSASRDSAIEWYRTGFELQSSLYSGINLAILLIVAGQQFETSMELRKIGIQLNTLLGRKGSLEKMNNYWDVGQFFNVSMLASDVGKAIQAAEILFKLKPPVWYLRSVVQNLLLIERFKKPVIEHSPKQERLNFWLDMIFEATNQVTNGLRFPVLVLEPTKVYQPSYISVSSEAEARVISLWYVSSEEMKQIHEWNFTASSIRGLSIFKLDERCCFLFVHDNSDDFQICFPTKDHCHRFCTLVKEMITVAMGSTVELEVNAEGEALEYEYDYDEDGTRVVLGKGTFGVVYAGRHLSNQLQIAIKEIPEKDSRYSQPLHEEIALRKYLKHCNIVQYLGSVSQNGFVKIFMEQVPGGSLSALLQSKWGPMKEPAIKFYTKQMLEGLKYLHENRVVHKDLKGDNVLVNTYSGVVKITDFGTSKRFAAVNPRAETFTGTMQYMAPEIIDRGPRGYGAPADIWSLGCTVIEMATGKPPFYEFSESQAALLTVGFFKIHPDIPSKLSLAARSFILSCFEPDPQKRITAAALLREGFLRQMNKGKKSRIASRLSEGAEDPIMSLPLLDDPLDSSELRSVSPASDIQSYSFLKNADEPKDGLSDLFSVPDESLASEERSTVNSDRYLGFFLLRKDSERRASLCRILWEEQNQVASNLREYVAQSSGELHLSIGHIKQIIGILRDFIRSPEHRVMASTISELKADLDFDSSSINQIHLVLFGFQDAVNKILRTHLIRPHWMFAMDNIIRQAVQAAVTILIPELQTHSEPGSETEEGDKDPGEMKEDSPPPDPPRSEAHARYGGNRPTVALVQEVRLQQLYQQHLSLKLGRLKQETNRLLENLVQKEREYQNFLRETLEQKTQELDHLESESKLNIITETPLSLRWKKTDKELIEWLQLQGADANAIEKIIEEGYTLSDILNDITKEDLRHLRLRGGLLCRLWAAVSQYRRRARGTPATEDEA</sequence>
<dbReference type="SMART" id="SM00220">
    <property type="entry name" value="S_TKc"/>
    <property type="match status" value="1"/>
</dbReference>
<evidence type="ECO:0000256" key="4">
    <source>
        <dbReference type="ARBA" id="ARBA00022527"/>
    </source>
</evidence>
<feature type="compositionally biased region" description="Basic and acidic residues" evidence="16">
    <location>
        <begin position="1149"/>
        <end position="1170"/>
    </location>
</feature>
<dbReference type="FunFam" id="1.10.510.10:FF:000054">
    <property type="entry name" value="Mitogen-activated protein kinase kinase kinase 5"/>
    <property type="match status" value="1"/>
</dbReference>
<dbReference type="PANTHER" id="PTHR11584">
    <property type="entry name" value="SERINE/THREONINE PROTEIN KINASE"/>
    <property type="match status" value="1"/>
</dbReference>
<evidence type="ECO:0000256" key="14">
    <source>
        <dbReference type="PROSITE-ProRule" id="PRU10141"/>
    </source>
</evidence>
<comment type="similarity">
    <text evidence="2">Belongs to the protein kinase superfamily. STE Ser/Thr protein kinase family. MAP kinase kinase kinase subfamily.</text>
</comment>
<dbReference type="CTD" id="389840"/>
<dbReference type="InterPro" id="IPR025136">
    <property type="entry name" value="MAP3K_TRAF-bd"/>
</dbReference>
<feature type="coiled-coil region" evidence="15">
    <location>
        <begin position="1199"/>
        <end position="1241"/>
    </location>
</feature>
<keyword evidence="8 19" id="KW-0418">Kinase</keyword>
<gene>
    <name evidence="19" type="primary">MAP3K15</name>
</gene>
<dbReference type="PANTHER" id="PTHR11584:SF363">
    <property type="entry name" value="MITOGEN-ACTIVATED PROTEIN KINASE KINASE KINASE 15"/>
    <property type="match status" value="1"/>
</dbReference>
<evidence type="ECO:0000256" key="11">
    <source>
        <dbReference type="ARBA" id="ARBA00023054"/>
    </source>
</evidence>
<accession>A0A6P6CKX5</accession>
<feature type="domain" description="Protein kinase" evidence="17">
    <location>
        <begin position="655"/>
        <end position="911"/>
    </location>
</feature>
<keyword evidence="18" id="KW-1185">Reference proteome</keyword>
<keyword evidence="10" id="KW-0460">Magnesium</keyword>
<protein>
    <recommendedName>
        <fullName evidence="3">mitogen-activated protein kinase kinase kinase</fullName>
        <ecNumber evidence="3">2.7.11.25</ecNumber>
    </recommendedName>
</protein>
<evidence type="ECO:0000256" key="16">
    <source>
        <dbReference type="SAM" id="MobiDB-lite"/>
    </source>
</evidence>
<dbReference type="Pfam" id="PF19039">
    <property type="entry name" value="ASK_PH"/>
    <property type="match status" value="1"/>
</dbReference>
<dbReference type="Proteomes" id="UP000515202">
    <property type="component" value="Unplaced"/>
</dbReference>
<evidence type="ECO:0000256" key="15">
    <source>
        <dbReference type="SAM" id="Coils"/>
    </source>
</evidence>
<keyword evidence="7 14" id="KW-0547">Nucleotide-binding</keyword>
<dbReference type="RefSeq" id="XP_023388102.1">
    <property type="nucleotide sequence ID" value="XM_023532334.1"/>
</dbReference>
<dbReference type="FunFam" id="3.30.200.20:FF:000067">
    <property type="entry name" value="Mitogen-activated protein kinase kinase kinase 5"/>
    <property type="match status" value="1"/>
</dbReference>
<dbReference type="Pfam" id="PF13281">
    <property type="entry name" value="MAP3K_TRAF_bd"/>
    <property type="match status" value="1"/>
</dbReference>
<dbReference type="Pfam" id="PF20309">
    <property type="entry name" value="DRHyd-ASK"/>
    <property type="match status" value="1"/>
</dbReference>
<dbReference type="InterPro" id="IPR017441">
    <property type="entry name" value="Protein_kinase_ATP_BS"/>
</dbReference>
<organism evidence="18 19">
    <name type="scientific">Pteropus vampyrus</name>
    <name type="common">Large flying fox</name>
    <dbReference type="NCBI Taxonomy" id="132908"/>
    <lineage>
        <taxon>Eukaryota</taxon>
        <taxon>Metazoa</taxon>
        <taxon>Chordata</taxon>
        <taxon>Craniata</taxon>
        <taxon>Vertebrata</taxon>
        <taxon>Euteleostomi</taxon>
        <taxon>Mammalia</taxon>
        <taxon>Eutheria</taxon>
        <taxon>Laurasiatheria</taxon>
        <taxon>Chiroptera</taxon>
        <taxon>Yinpterochiroptera</taxon>
        <taxon>Pteropodoidea</taxon>
        <taxon>Pteropodidae</taxon>
        <taxon>Pteropodinae</taxon>
        <taxon>Pteropus</taxon>
    </lineage>
</organism>
<dbReference type="InterPro" id="IPR013761">
    <property type="entry name" value="SAM/pointed_sf"/>
</dbReference>
<dbReference type="GO" id="GO:0033554">
    <property type="term" value="P:cellular response to stress"/>
    <property type="evidence" value="ECO:0007669"/>
    <property type="project" value="TreeGrafter"/>
</dbReference>
<dbReference type="SUPFAM" id="SSF56112">
    <property type="entry name" value="Protein kinase-like (PK-like)"/>
    <property type="match status" value="1"/>
</dbReference>
<dbReference type="Gene3D" id="3.30.200.20">
    <property type="entry name" value="Phosphorylase Kinase, domain 1"/>
    <property type="match status" value="1"/>
</dbReference>
<dbReference type="InterPro" id="IPR046872">
    <property type="entry name" value="DRHyd-ASK"/>
</dbReference>
<evidence type="ECO:0000256" key="7">
    <source>
        <dbReference type="ARBA" id="ARBA00022741"/>
    </source>
</evidence>
<dbReference type="Gene3D" id="1.10.510.10">
    <property type="entry name" value="Transferase(Phosphotransferase) domain 1"/>
    <property type="match status" value="1"/>
</dbReference>
<evidence type="ECO:0000313" key="19">
    <source>
        <dbReference type="RefSeq" id="XP_023388102.1"/>
    </source>
</evidence>
<evidence type="ECO:0000313" key="18">
    <source>
        <dbReference type="Proteomes" id="UP000515202"/>
    </source>
</evidence>
<feature type="region of interest" description="Disordered" evidence="16">
    <location>
        <begin position="1"/>
        <end position="59"/>
    </location>
</feature>
<comment type="cofactor">
    <cofactor evidence="1">
        <name>Mg(2+)</name>
        <dbReference type="ChEBI" id="CHEBI:18420"/>
    </cofactor>
</comment>
<comment type="catalytic activity">
    <reaction evidence="13">
        <text>L-seryl-[protein] + ATP = O-phospho-L-seryl-[protein] + ADP + H(+)</text>
        <dbReference type="Rhea" id="RHEA:17989"/>
        <dbReference type="Rhea" id="RHEA-COMP:9863"/>
        <dbReference type="Rhea" id="RHEA-COMP:11604"/>
        <dbReference type="ChEBI" id="CHEBI:15378"/>
        <dbReference type="ChEBI" id="CHEBI:29999"/>
        <dbReference type="ChEBI" id="CHEBI:30616"/>
        <dbReference type="ChEBI" id="CHEBI:83421"/>
        <dbReference type="ChEBI" id="CHEBI:456216"/>
        <dbReference type="EC" id="2.7.11.25"/>
    </reaction>
</comment>
<evidence type="ECO:0000256" key="3">
    <source>
        <dbReference type="ARBA" id="ARBA00012406"/>
    </source>
</evidence>
<dbReference type="SUPFAM" id="SSF47769">
    <property type="entry name" value="SAM/Pointed domain"/>
    <property type="match status" value="1"/>
</dbReference>
<keyword evidence="9 14" id="KW-0067">ATP-binding</keyword>
<dbReference type="PROSITE" id="PS00108">
    <property type="entry name" value="PROTEIN_KINASE_ST"/>
    <property type="match status" value="1"/>
</dbReference>
<feature type="binding site" evidence="14">
    <location>
        <position position="684"/>
    </location>
    <ligand>
        <name>ATP</name>
        <dbReference type="ChEBI" id="CHEBI:30616"/>
    </ligand>
</feature>
<dbReference type="PROSITE" id="PS00107">
    <property type="entry name" value="PROTEIN_KINASE_ATP"/>
    <property type="match status" value="1"/>
</dbReference>
<dbReference type="GeneID" id="105294053"/>
<name>A0A6P6CKX5_PTEVA</name>